<name>A0AAF0YPK7_9CORY</name>
<dbReference type="EMBL" id="CP136958">
    <property type="protein sequence ID" value="WOT01752.1"/>
    <property type="molecule type" value="Genomic_DNA"/>
</dbReference>
<sequence>MPDHNTAHSEAAKVKWAALTALIFTQRMNEKLREITEKQGADRAVHAFVASVNSDLARTLFCREHVESMRRDAEELVQMAKTEDKETLTRHLLQQFGGEKEAENARTWIEAVRIAGVEIAEDGQHAKIVGIGATTADGTEIDEIPLPLVKEDGQWKFRMF</sequence>
<organism evidence="1 2">
    <name type="scientific">Corynebacterium pyruviciproducens</name>
    <dbReference type="NCBI Taxonomy" id="598660"/>
    <lineage>
        <taxon>Bacteria</taxon>
        <taxon>Bacillati</taxon>
        <taxon>Actinomycetota</taxon>
        <taxon>Actinomycetes</taxon>
        <taxon>Mycobacteriales</taxon>
        <taxon>Corynebacteriaceae</taxon>
        <taxon>Corynebacterium</taxon>
    </lineage>
</organism>
<gene>
    <name evidence="1" type="ORF">CYJ47_10845</name>
</gene>
<protein>
    <submittedName>
        <fullName evidence="1">Uncharacterized protein</fullName>
    </submittedName>
</protein>
<reference evidence="1" key="2">
    <citation type="submission" date="2023-10" db="EMBL/GenBank/DDBJ databases">
        <authorList>
            <person name="Choi B."/>
        </authorList>
    </citation>
    <scope>NUCLEOTIDE SEQUENCE</scope>
    <source>
        <strain evidence="1">UMB0763</strain>
    </source>
</reference>
<evidence type="ECO:0000313" key="1">
    <source>
        <dbReference type="EMBL" id="WOT01752.1"/>
    </source>
</evidence>
<dbReference type="KEGG" id="cpyr:CYJ47_10845"/>
<accession>A0AAF0YPK7</accession>
<reference evidence="1" key="1">
    <citation type="submission" date="2017-12" db="EMBL/GenBank/DDBJ databases">
        <authorList>
            <person name="Thomas-White K."/>
            <person name="Wolfe A.J."/>
        </authorList>
    </citation>
    <scope>NUCLEOTIDE SEQUENCE</scope>
    <source>
        <strain evidence="1">UMB0763</strain>
    </source>
</reference>
<dbReference type="RefSeq" id="WP_101677649.1">
    <property type="nucleotide sequence ID" value="NZ_CAMIHY010000037.1"/>
</dbReference>
<evidence type="ECO:0000313" key="2">
    <source>
        <dbReference type="Proteomes" id="UP000234560"/>
    </source>
</evidence>
<proteinExistence type="predicted"/>
<dbReference type="Proteomes" id="UP000234560">
    <property type="component" value="Chromosome"/>
</dbReference>
<dbReference type="AlphaFoldDB" id="A0AAF0YPK7"/>